<sequence length="50" mass="5558">MHIVLKYGKECKNLSQSTEGKGKREIATYNFQPAASNPPTPAKIRKVNVN</sequence>
<name>K9W8Q9_9CYAN</name>
<evidence type="ECO:0000313" key="2">
    <source>
        <dbReference type="Proteomes" id="UP000010471"/>
    </source>
</evidence>
<organism evidence="1 2">
    <name type="scientific">Allocoleopsis franciscana PCC 7113</name>
    <dbReference type="NCBI Taxonomy" id="1173027"/>
    <lineage>
        <taxon>Bacteria</taxon>
        <taxon>Bacillati</taxon>
        <taxon>Cyanobacteriota</taxon>
        <taxon>Cyanophyceae</taxon>
        <taxon>Coleofasciculales</taxon>
        <taxon>Coleofasciculaceae</taxon>
        <taxon>Allocoleopsis</taxon>
        <taxon>Allocoleopsis franciscana</taxon>
    </lineage>
</organism>
<dbReference type="EMBL" id="CP003630">
    <property type="protein sequence ID" value="AFZ16598.1"/>
    <property type="molecule type" value="Genomic_DNA"/>
</dbReference>
<evidence type="ECO:0000313" key="1">
    <source>
        <dbReference type="EMBL" id="AFZ16598.1"/>
    </source>
</evidence>
<dbReference type="KEGG" id="mic:Mic7113_0685"/>
<accession>K9W8Q9</accession>
<dbReference type="AlphaFoldDB" id="K9W8Q9"/>
<reference evidence="1 2" key="1">
    <citation type="submission" date="2012-06" db="EMBL/GenBank/DDBJ databases">
        <title>Finished chromosome of genome of Microcoleus sp. PCC 7113.</title>
        <authorList>
            <consortium name="US DOE Joint Genome Institute"/>
            <person name="Gugger M."/>
            <person name="Coursin T."/>
            <person name="Rippka R."/>
            <person name="Tandeau De Marsac N."/>
            <person name="Huntemann M."/>
            <person name="Wei C.-L."/>
            <person name="Han J."/>
            <person name="Detter J.C."/>
            <person name="Han C."/>
            <person name="Tapia R."/>
            <person name="Chen A."/>
            <person name="Kyrpides N."/>
            <person name="Mavromatis K."/>
            <person name="Markowitz V."/>
            <person name="Szeto E."/>
            <person name="Ivanova N."/>
            <person name="Pagani I."/>
            <person name="Pati A."/>
            <person name="Goodwin L."/>
            <person name="Nordberg H.P."/>
            <person name="Cantor M.N."/>
            <person name="Hua S.X."/>
            <person name="Woyke T."/>
            <person name="Kerfeld C.A."/>
        </authorList>
    </citation>
    <scope>NUCLEOTIDE SEQUENCE [LARGE SCALE GENOMIC DNA]</scope>
    <source>
        <strain evidence="1 2">PCC 7113</strain>
    </source>
</reference>
<proteinExistence type="predicted"/>
<keyword evidence="2" id="KW-1185">Reference proteome</keyword>
<dbReference type="HOGENOM" id="CLU_3119871_0_0_3"/>
<dbReference type="STRING" id="1173027.Mic7113_0685"/>
<dbReference type="Proteomes" id="UP000010471">
    <property type="component" value="Chromosome"/>
</dbReference>
<gene>
    <name evidence="1" type="ORF">Mic7113_0685</name>
</gene>
<protein>
    <submittedName>
        <fullName evidence="1">Uncharacterized protein</fullName>
    </submittedName>
</protein>